<feature type="transmembrane region" description="Helical" evidence="8">
    <location>
        <begin position="161"/>
        <end position="186"/>
    </location>
</feature>
<evidence type="ECO:0000313" key="9">
    <source>
        <dbReference type="EMBL" id="KAG9446731.1"/>
    </source>
</evidence>
<feature type="transmembrane region" description="Helical" evidence="8">
    <location>
        <begin position="353"/>
        <end position="375"/>
    </location>
</feature>
<dbReference type="NCBIfam" id="TIGR01695">
    <property type="entry name" value="murJ_mviN"/>
    <property type="match status" value="1"/>
</dbReference>
<feature type="transmembrane region" description="Helical" evidence="8">
    <location>
        <begin position="312"/>
        <end position="333"/>
    </location>
</feature>
<keyword evidence="7 8" id="KW-0472">Membrane</keyword>
<dbReference type="PANTHER" id="PTHR43486">
    <property type="entry name" value="LIPID II FLIPPASE MURJ-RELATED"/>
    <property type="match status" value="1"/>
</dbReference>
<evidence type="ECO:0000256" key="4">
    <source>
        <dbReference type="ARBA" id="ARBA00022960"/>
    </source>
</evidence>
<organism evidence="9 10">
    <name type="scientific">Aristolochia fimbriata</name>
    <name type="common">White veined hardy Dutchman's pipe vine</name>
    <dbReference type="NCBI Taxonomy" id="158543"/>
    <lineage>
        <taxon>Eukaryota</taxon>
        <taxon>Viridiplantae</taxon>
        <taxon>Streptophyta</taxon>
        <taxon>Embryophyta</taxon>
        <taxon>Tracheophyta</taxon>
        <taxon>Spermatophyta</taxon>
        <taxon>Magnoliopsida</taxon>
        <taxon>Magnoliidae</taxon>
        <taxon>Piperales</taxon>
        <taxon>Aristolochiaceae</taxon>
        <taxon>Aristolochia</taxon>
    </lineage>
</organism>
<comment type="caution">
    <text evidence="9">The sequence shown here is derived from an EMBL/GenBank/DDBJ whole genome shotgun (WGS) entry which is preliminary data.</text>
</comment>
<dbReference type="GO" id="GO:0005886">
    <property type="term" value="C:plasma membrane"/>
    <property type="evidence" value="ECO:0007669"/>
    <property type="project" value="UniProtKB-SubCell"/>
</dbReference>
<feature type="transmembrane region" description="Helical" evidence="8">
    <location>
        <begin position="435"/>
        <end position="456"/>
    </location>
</feature>
<keyword evidence="5" id="KW-0573">Peptidoglycan synthesis</keyword>
<evidence type="ECO:0000256" key="1">
    <source>
        <dbReference type="ARBA" id="ARBA00004651"/>
    </source>
</evidence>
<name>A0AAV7EG55_ARIFI</name>
<evidence type="ECO:0000256" key="6">
    <source>
        <dbReference type="ARBA" id="ARBA00022989"/>
    </source>
</evidence>
<dbReference type="Proteomes" id="UP000825729">
    <property type="component" value="Unassembled WGS sequence"/>
</dbReference>
<dbReference type="EMBL" id="JAINDJ010000005">
    <property type="protein sequence ID" value="KAG9446731.1"/>
    <property type="molecule type" value="Genomic_DNA"/>
</dbReference>
<dbReference type="PANTHER" id="PTHR43486:SF1">
    <property type="entry name" value="LIPID II FLIPPASE MURJ-RELATED"/>
    <property type="match status" value="1"/>
</dbReference>
<dbReference type="Pfam" id="PF03023">
    <property type="entry name" value="MurJ"/>
    <property type="match status" value="1"/>
</dbReference>
<keyword evidence="2" id="KW-1003">Cell membrane</keyword>
<keyword evidence="6 8" id="KW-1133">Transmembrane helix</keyword>
<feature type="transmembrane region" description="Helical" evidence="8">
    <location>
        <begin position="119"/>
        <end position="140"/>
    </location>
</feature>
<proteinExistence type="predicted"/>
<keyword evidence="3 8" id="KW-0812">Transmembrane</keyword>
<dbReference type="AlphaFoldDB" id="A0AAV7EG55"/>
<keyword evidence="4" id="KW-0133">Cell shape</keyword>
<sequence>MAAASPHFGAPLGVRSGRFHLSNRHYYTQVKLINDRSSSNPFLRSKTSWSLPFAEFHSKAHRDDSVSSLSSSSKSGELRHAGFITLATIASKVLGMLREMALAAVFGVGPVASAFKHSLVLPSFFIALVGGVKGPIHVTVATTLSKLSKENRKRLIQNAHAAMFMIGGILGALVYIFADFIVHLSAPGLWASIEGQIVKDIAIRQLKVMTPCILFAGPVALGFGSLSAERDHIVPSLSPALASIIVILSCAVYISVSPSSTSSSREIFGGMLISSAASLGVFLQWVIQVLLHEKTGFKFTFFSWKNILEDKNLCELFALVFPAVLTSGLAQVASFTDLYFASYVPHATAGISYARLLATAPLGILLSTVILPLLPKYSRLIKSSSWTALKENLHQTFLLCMALVFAISTFMCVLARPIIYLIFQRFAFDSKATALVSSLFICYSIGSPFYVMRELLVMVFYALGDARLPFIISGLAIIFNAFLDWLFTFKFGLGAQGLVLATSVVSALSALTLLHLLSRRLKGVIGVTEVLCPLALLITCSVISGNVTLITYNILDCILSSVLFLRCSRLSDFLSIAFASLFGLSSFSVPLLIFQFPRMKLRRSFSKKLSN</sequence>
<dbReference type="PRINTS" id="PR01806">
    <property type="entry name" value="VIRFACTRMVIN"/>
</dbReference>
<gene>
    <name evidence="9" type="ORF">H6P81_012859</name>
</gene>
<protein>
    <recommendedName>
        <fullName evidence="11">Lipid II flippase MurJ</fullName>
    </recommendedName>
</protein>
<evidence type="ECO:0000256" key="7">
    <source>
        <dbReference type="ARBA" id="ARBA00023136"/>
    </source>
</evidence>
<evidence type="ECO:0000313" key="10">
    <source>
        <dbReference type="Proteomes" id="UP000825729"/>
    </source>
</evidence>
<keyword evidence="10" id="KW-1185">Reference proteome</keyword>
<dbReference type="GO" id="GO:0008360">
    <property type="term" value="P:regulation of cell shape"/>
    <property type="evidence" value="ECO:0007669"/>
    <property type="project" value="UniProtKB-KW"/>
</dbReference>
<feature type="transmembrane region" description="Helical" evidence="8">
    <location>
        <begin position="206"/>
        <end position="226"/>
    </location>
</feature>
<accession>A0AAV7EG55</accession>
<feature type="transmembrane region" description="Helical" evidence="8">
    <location>
        <begin position="493"/>
        <end position="518"/>
    </location>
</feature>
<evidence type="ECO:0000256" key="8">
    <source>
        <dbReference type="SAM" id="Phobius"/>
    </source>
</evidence>
<evidence type="ECO:0008006" key="11">
    <source>
        <dbReference type="Google" id="ProtNLM"/>
    </source>
</evidence>
<evidence type="ECO:0000256" key="3">
    <source>
        <dbReference type="ARBA" id="ARBA00022692"/>
    </source>
</evidence>
<feature type="transmembrane region" description="Helical" evidence="8">
    <location>
        <begin position="574"/>
        <end position="594"/>
    </location>
</feature>
<feature type="transmembrane region" description="Helical" evidence="8">
    <location>
        <begin position="267"/>
        <end position="291"/>
    </location>
</feature>
<feature type="transmembrane region" description="Helical" evidence="8">
    <location>
        <begin position="83"/>
        <end position="107"/>
    </location>
</feature>
<reference evidence="9 10" key="1">
    <citation type="submission" date="2021-07" db="EMBL/GenBank/DDBJ databases">
        <title>The Aristolochia fimbriata genome: insights into angiosperm evolution, floral development and chemical biosynthesis.</title>
        <authorList>
            <person name="Jiao Y."/>
        </authorList>
    </citation>
    <scope>NUCLEOTIDE SEQUENCE [LARGE SCALE GENOMIC DNA]</scope>
    <source>
        <strain evidence="9">IBCAS-2021</strain>
        <tissue evidence="9">Leaf</tissue>
    </source>
</reference>
<feature type="transmembrane region" description="Helical" evidence="8">
    <location>
        <begin position="396"/>
        <end position="423"/>
    </location>
</feature>
<feature type="transmembrane region" description="Helical" evidence="8">
    <location>
        <begin position="530"/>
        <end position="554"/>
    </location>
</feature>
<dbReference type="InterPro" id="IPR004268">
    <property type="entry name" value="MurJ"/>
</dbReference>
<feature type="transmembrane region" description="Helical" evidence="8">
    <location>
        <begin position="468"/>
        <end position="487"/>
    </location>
</feature>
<feature type="transmembrane region" description="Helical" evidence="8">
    <location>
        <begin position="233"/>
        <end position="255"/>
    </location>
</feature>
<evidence type="ECO:0000256" key="5">
    <source>
        <dbReference type="ARBA" id="ARBA00022984"/>
    </source>
</evidence>
<evidence type="ECO:0000256" key="2">
    <source>
        <dbReference type="ARBA" id="ARBA00022475"/>
    </source>
</evidence>
<comment type="subcellular location">
    <subcellularLocation>
        <location evidence="1">Cell membrane</location>
        <topology evidence="1">Multi-pass membrane protein</topology>
    </subcellularLocation>
</comment>